<dbReference type="EMBL" id="SNRY01005368">
    <property type="protein sequence ID" value="KAA6315140.1"/>
    <property type="molecule type" value="Genomic_DNA"/>
</dbReference>
<gene>
    <name evidence="1" type="ORF">EZS27_034355</name>
</gene>
<accession>A0A5J4Q238</accession>
<evidence type="ECO:0000313" key="1">
    <source>
        <dbReference type="EMBL" id="KAA6315140.1"/>
    </source>
</evidence>
<feature type="non-terminal residue" evidence="1">
    <location>
        <position position="1"/>
    </location>
</feature>
<reference evidence="1" key="1">
    <citation type="submission" date="2019-03" db="EMBL/GenBank/DDBJ databases">
        <title>Single cell metagenomics reveals metabolic interactions within the superorganism composed of flagellate Streblomastix strix and complex community of Bacteroidetes bacteria on its surface.</title>
        <authorList>
            <person name="Treitli S.C."/>
            <person name="Kolisko M."/>
            <person name="Husnik F."/>
            <person name="Keeling P."/>
            <person name="Hampl V."/>
        </authorList>
    </citation>
    <scope>NUCLEOTIDE SEQUENCE</scope>
    <source>
        <strain evidence="1">STM</strain>
    </source>
</reference>
<sequence>ANGIYSTAVNIYNVQQLPAYFLINRKNELSIRGESSKSLEEEIKKML</sequence>
<dbReference type="Gene3D" id="3.40.30.10">
    <property type="entry name" value="Glutaredoxin"/>
    <property type="match status" value="1"/>
</dbReference>
<name>A0A5J4Q238_9ZZZZ</name>
<organism evidence="1">
    <name type="scientific">termite gut metagenome</name>
    <dbReference type="NCBI Taxonomy" id="433724"/>
    <lineage>
        <taxon>unclassified sequences</taxon>
        <taxon>metagenomes</taxon>
        <taxon>organismal metagenomes</taxon>
    </lineage>
</organism>
<dbReference type="AlphaFoldDB" id="A0A5J4Q238"/>
<comment type="caution">
    <text evidence="1">The sequence shown here is derived from an EMBL/GenBank/DDBJ whole genome shotgun (WGS) entry which is preliminary data.</text>
</comment>
<proteinExistence type="predicted"/>
<protein>
    <submittedName>
        <fullName evidence="1">Thiol-disulfide oxidoreductase ResA</fullName>
    </submittedName>
</protein>